<reference evidence="1 2" key="1">
    <citation type="journal article" date="2018" name="PLoS Genet.">
        <title>Population sequencing reveals clonal diversity and ancestral inbreeding in the grapevine cultivar Chardonnay.</title>
        <authorList>
            <person name="Roach M.J."/>
            <person name="Johnson D.L."/>
            <person name="Bohlmann J."/>
            <person name="van Vuuren H.J."/>
            <person name="Jones S.J."/>
            <person name="Pretorius I.S."/>
            <person name="Schmidt S.A."/>
            <person name="Borneman A.R."/>
        </authorList>
    </citation>
    <scope>NUCLEOTIDE SEQUENCE [LARGE SCALE GENOMIC DNA]</scope>
    <source>
        <strain evidence="2">cv. Chardonnay</strain>
        <tissue evidence="1">Leaf</tissue>
    </source>
</reference>
<dbReference type="Proteomes" id="UP000288805">
    <property type="component" value="Unassembled WGS sequence"/>
</dbReference>
<name>A0A438KCA7_VITVI</name>
<proteinExistence type="predicted"/>
<comment type="caution">
    <text evidence="1">The sequence shown here is derived from an EMBL/GenBank/DDBJ whole genome shotgun (WGS) entry which is preliminary data.</text>
</comment>
<dbReference type="AlphaFoldDB" id="A0A438KCA7"/>
<protein>
    <submittedName>
        <fullName evidence="1">Uncharacterized protein</fullName>
    </submittedName>
</protein>
<gene>
    <name evidence="1" type="ORF">CK203_006877</name>
</gene>
<dbReference type="EMBL" id="QGNW01000010">
    <property type="protein sequence ID" value="RVX18810.1"/>
    <property type="molecule type" value="Genomic_DNA"/>
</dbReference>
<accession>A0A438KCA7</accession>
<evidence type="ECO:0000313" key="1">
    <source>
        <dbReference type="EMBL" id="RVX18810.1"/>
    </source>
</evidence>
<organism evidence="1 2">
    <name type="scientific">Vitis vinifera</name>
    <name type="common">Grape</name>
    <dbReference type="NCBI Taxonomy" id="29760"/>
    <lineage>
        <taxon>Eukaryota</taxon>
        <taxon>Viridiplantae</taxon>
        <taxon>Streptophyta</taxon>
        <taxon>Embryophyta</taxon>
        <taxon>Tracheophyta</taxon>
        <taxon>Spermatophyta</taxon>
        <taxon>Magnoliopsida</taxon>
        <taxon>eudicotyledons</taxon>
        <taxon>Gunneridae</taxon>
        <taxon>Pentapetalae</taxon>
        <taxon>rosids</taxon>
        <taxon>Vitales</taxon>
        <taxon>Vitaceae</taxon>
        <taxon>Viteae</taxon>
        <taxon>Vitis</taxon>
    </lineage>
</organism>
<sequence length="133" mass="14931">MHYRQLMTLDIGNDALLCKYFLPAYKDRPSHGFIAYLQLCWACPTSSGLDPLERTHPQGIVVGDVPSKDHGHTTETCRFPVSGRKAHKSRAFEAIPPIRYWGRDAQHNNPGTLGPSCPQGRYKLYYGGPSDEE</sequence>
<evidence type="ECO:0000313" key="2">
    <source>
        <dbReference type="Proteomes" id="UP000288805"/>
    </source>
</evidence>